<feature type="region of interest" description="Disordered" evidence="1">
    <location>
        <begin position="1"/>
        <end position="45"/>
    </location>
</feature>
<sequence>MSSKRKSKNSGEKKQKTPNAAPISAPRPSAENGKTSRRVERHVHKSNLKLNKQATTPVEGDDPEHDVPVYFYGASNANGFLSQMYPVRFDHAGLKFNSAEQYFQYAKAALFEDEKMMEAIINEKEPKKQKSLGKKVKPFDKDLWQTESFHVVTSATWLKFTKSEAAKELKPQLLATGKRLLAEASPRDKIWGIGLNVEQAKSRKPSDWTGRNLLGQALMFVRDRVVADLDEQNVTREQGEESKTTGKTKLPAGHEPLQEDSTSDVDADGSTDEEYSTGLHLEPQQTPPTNDRTMKPKAVVPEKRVMSDDTPQSNGSSKRAKLGHEHTAPLPTITTDFDYTSMSDTKLLLRLRALGIDKSVRRDTNIERLIEYHVEDFLKRSLSYDEWPVHFLEWETKRRSLDLWEGMSEERMIENLRKDDVNMLSLGIEVPIL</sequence>
<dbReference type="SUPFAM" id="SSF143990">
    <property type="entry name" value="YbiA-like"/>
    <property type="match status" value="1"/>
</dbReference>
<dbReference type="InterPro" id="IPR037238">
    <property type="entry name" value="YbiA-like_sf"/>
</dbReference>
<dbReference type="GeneID" id="80915960"/>
<name>A0A9W9C5E9_9PLEO</name>
<protein>
    <recommendedName>
        <fullName evidence="2">NADAR domain-containing protein</fullName>
    </recommendedName>
</protein>
<dbReference type="Proteomes" id="UP001140513">
    <property type="component" value="Unassembled WGS sequence"/>
</dbReference>
<proteinExistence type="predicted"/>
<keyword evidence="4" id="KW-1185">Reference proteome</keyword>
<dbReference type="Gene3D" id="1.10.357.40">
    <property type="entry name" value="YbiA-like"/>
    <property type="match status" value="1"/>
</dbReference>
<feature type="region of interest" description="Disordered" evidence="1">
    <location>
        <begin position="231"/>
        <end position="323"/>
    </location>
</feature>
<evidence type="ECO:0000313" key="4">
    <source>
        <dbReference type="Proteomes" id="UP001140513"/>
    </source>
</evidence>
<evidence type="ECO:0000313" key="3">
    <source>
        <dbReference type="EMBL" id="KAJ4344686.1"/>
    </source>
</evidence>
<feature type="compositionally biased region" description="Basic and acidic residues" evidence="1">
    <location>
        <begin position="231"/>
        <end position="244"/>
    </location>
</feature>
<gene>
    <name evidence="3" type="ORF">N0V89_012430</name>
</gene>
<dbReference type="NCBIfam" id="TIGR02464">
    <property type="entry name" value="ribofla_fusion"/>
    <property type="match status" value="1"/>
</dbReference>
<dbReference type="CDD" id="cd15457">
    <property type="entry name" value="NADAR"/>
    <property type="match status" value="1"/>
</dbReference>
<evidence type="ECO:0000259" key="2">
    <source>
        <dbReference type="Pfam" id="PF08719"/>
    </source>
</evidence>
<feature type="compositionally biased region" description="Basic residues" evidence="1">
    <location>
        <begin position="35"/>
        <end position="45"/>
    </location>
</feature>
<organism evidence="3 4">
    <name type="scientific">Didymosphaeria variabile</name>
    <dbReference type="NCBI Taxonomy" id="1932322"/>
    <lineage>
        <taxon>Eukaryota</taxon>
        <taxon>Fungi</taxon>
        <taxon>Dikarya</taxon>
        <taxon>Ascomycota</taxon>
        <taxon>Pezizomycotina</taxon>
        <taxon>Dothideomycetes</taxon>
        <taxon>Pleosporomycetidae</taxon>
        <taxon>Pleosporales</taxon>
        <taxon>Massarineae</taxon>
        <taxon>Didymosphaeriaceae</taxon>
        <taxon>Didymosphaeria</taxon>
    </lineage>
</organism>
<comment type="caution">
    <text evidence="3">The sequence shown here is derived from an EMBL/GenBank/DDBJ whole genome shotgun (WGS) entry which is preliminary data.</text>
</comment>
<dbReference type="InterPro" id="IPR012816">
    <property type="entry name" value="NADAR"/>
</dbReference>
<dbReference type="EMBL" id="JAPEUX010000010">
    <property type="protein sequence ID" value="KAJ4344686.1"/>
    <property type="molecule type" value="Genomic_DNA"/>
</dbReference>
<dbReference type="OrthoDB" id="206452at2759"/>
<dbReference type="AlphaFoldDB" id="A0A9W9C5E9"/>
<feature type="domain" description="NADAR" evidence="2">
    <location>
        <begin position="70"/>
        <end position="224"/>
    </location>
</feature>
<evidence type="ECO:0000256" key="1">
    <source>
        <dbReference type="SAM" id="MobiDB-lite"/>
    </source>
</evidence>
<reference evidence="3" key="1">
    <citation type="submission" date="2022-10" db="EMBL/GenBank/DDBJ databases">
        <title>Tapping the CABI collections for fungal endophytes: first genome assemblies for Collariella, Neodidymelliopsis, Ascochyta clinopodiicola, Didymella pomorum, Didymosphaeria variabile, Neocosmospora piperis and Neocucurbitaria cava.</title>
        <authorList>
            <person name="Hill R."/>
        </authorList>
    </citation>
    <scope>NUCLEOTIDE SEQUENCE</scope>
    <source>
        <strain evidence="3">IMI 356815</strain>
    </source>
</reference>
<accession>A0A9W9C5E9</accession>
<dbReference type="Pfam" id="PF08719">
    <property type="entry name" value="NADAR"/>
    <property type="match status" value="1"/>
</dbReference>
<feature type="compositionally biased region" description="Acidic residues" evidence="1">
    <location>
        <begin position="261"/>
        <end position="275"/>
    </location>
</feature>
<dbReference type="RefSeq" id="XP_056065138.1">
    <property type="nucleotide sequence ID" value="XM_056221151.1"/>
</dbReference>